<reference evidence="2 3" key="1">
    <citation type="submission" date="2019-06" db="EMBL/GenBank/DDBJ databases">
        <title>Martelella lutilitoris sp. nov., isolated from a tidal mudflat.</title>
        <authorList>
            <person name="Kim Y.-J."/>
        </authorList>
    </citation>
    <scope>NUCLEOTIDE SEQUENCE [LARGE SCALE GENOMIC DNA]</scope>
    <source>
        <strain evidence="2 3">GH2-6</strain>
    </source>
</reference>
<dbReference type="Pfam" id="PF05258">
    <property type="entry name" value="DciA"/>
    <property type="match status" value="1"/>
</dbReference>
<evidence type="ECO:0000313" key="3">
    <source>
        <dbReference type="Proteomes" id="UP000307874"/>
    </source>
</evidence>
<organism evidence="2 3">
    <name type="scientific">Martelella lutilitoris</name>
    <dbReference type="NCBI Taxonomy" id="2583532"/>
    <lineage>
        <taxon>Bacteria</taxon>
        <taxon>Pseudomonadati</taxon>
        <taxon>Pseudomonadota</taxon>
        <taxon>Alphaproteobacteria</taxon>
        <taxon>Hyphomicrobiales</taxon>
        <taxon>Aurantimonadaceae</taxon>
        <taxon>Martelella</taxon>
    </lineage>
</organism>
<sequence length="176" mass="19321">MRPSRPRNASQIADVANSLIDPILARRAGISTALLSAWEEIAGEAYAEFSRPEKITWPKRASESEDGGFRPGCLTVACEGARVLFLTHAQGELIHRVNGFFGFSAIDRIKVVQKPVQPPGGRRRRPPELSPAEARDLEARLQGIESEKLKAAIMRLGAGVMSEKRRKERARGRGPA</sequence>
<dbReference type="RefSeq" id="WP_138750306.1">
    <property type="nucleotide sequence ID" value="NZ_VCLB01000015.1"/>
</dbReference>
<dbReference type="EMBL" id="VCLB01000015">
    <property type="protein sequence ID" value="TNB45971.1"/>
    <property type="molecule type" value="Genomic_DNA"/>
</dbReference>
<dbReference type="PIRSF" id="PIRSF032064">
    <property type="entry name" value="UCP032064"/>
    <property type="match status" value="1"/>
</dbReference>
<keyword evidence="3" id="KW-1185">Reference proteome</keyword>
<dbReference type="InterPro" id="IPR007922">
    <property type="entry name" value="DciA-like"/>
</dbReference>
<comment type="caution">
    <text evidence="2">The sequence shown here is derived from an EMBL/GenBank/DDBJ whole genome shotgun (WGS) entry which is preliminary data.</text>
</comment>
<feature type="region of interest" description="Disordered" evidence="1">
    <location>
        <begin position="114"/>
        <end position="134"/>
    </location>
</feature>
<dbReference type="AlphaFoldDB" id="A0A5C4JLA5"/>
<dbReference type="OrthoDB" id="7160947at2"/>
<dbReference type="InterPro" id="IPR010593">
    <property type="entry name" value="DUF1159"/>
</dbReference>
<accession>A0A5C4JLA5</accession>
<proteinExistence type="predicted"/>
<evidence type="ECO:0000313" key="2">
    <source>
        <dbReference type="EMBL" id="TNB45971.1"/>
    </source>
</evidence>
<evidence type="ECO:0000256" key="1">
    <source>
        <dbReference type="SAM" id="MobiDB-lite"/>
    </source>
</evidence>
<protein>
    <submittedName>
        <fullName evidence="2">DUF721 domain-containing protein</fullName>
    </submittedName>
</protein>
<dbReference type="Proteomes" id="UP000307874">
    <property type="component" value="Unassembled WGS sequence"/>
</dbReference>
<name>A0A5C4JLA5_9HYPH</name>
<gene>
    <name evidence="2" type="ORF">FF124_20280</name>
</gene>